<dbReference type="Pfam" id="PF00072">
    <property type="entry name" value="Response_reg"/>
    <property type="match status" value="1"/>
</dbReference>
<dbReference type="InterPro" id="IPR052020">
    <property type="entry name" value="Cyclic_di-GMP/3'3'-cGAMP_PDE"/>
</dbReference>
<reference evidence="4 5" key="1">
    <citation type="journal article" date="2014" name="PLoS ONE">
        <title>Physiological and genomic features of a novel sulfur-oxidizing gammaproteobacterium belonging to a previously uncultivated symbiotic lineage isolated from a hydrothermal vent.</title>
        <authorList>
            <person name="Nunoura T."/>
            <person name="Takaki Y."/>
            <person name="Kazama H."/>
            <person name="Kakuta J."/>
            <person name="Shimamura S."/>
            <person name="Makita H."/>
            <person name="Hirai M."/>
            <person name="Miyazaki M."/>
            <person name="Takai K."/>
        </authorList>
    </citation>
    <scope>NUCLEOTIDE SEQUENCE [LARGE SCALE GENOMIC DNA]</scope>
    <source>
        <strain evidence="4 5">Hiromi1</strain>
    </source>
</reference>
<dbReference type="SUPFAM" id="SSF109604">
    <property type="entry name" value="HD-domain/PDEase-like"/>
    <property type="match status" value="1"/>
</dbReference>
<evidence type="ECO:0000259" key="3">
    <source>
        <dbReference type="PROSITE" id="PS51832"/>
    </source>
</evidence>
<dbReference type="KEGG" id="tbn:TBH_C1533"/>
<dbReference type="Gene3D" id="1.10.3210.10">
    <property type="entry name" value="Hypothetical protein af1432"/>
    <property type="match status" value="1"/>
</dbReference>
<keyword evidence="1" id="KW-0597">Phosphoprotein</keyword>
<dbReference type="CDD" id="cd00077">
    <property type="entry name" value="HDc"/>
    <property type="match status" value="1"/>
</dbReference>
<dbReference type="RefSeq" id="WP_041067284.1">
    <property type="nucleotide sequence ID" value="NZ_AP012273.1"/>
</dbReference>
<proteinExistence type="predicted"/>
<keyword evidence="5" id="KW-1185">Reference proteome</keyword>
<evidence type="ECO:0000259" key="2">
    <source>
        <dbReference type="PROSITE" id="PS50110"/>
    </source>
</evidence>
<dbReference type="GO" id="GO:0000160">
    <property type="term" value="P:phosphorelay signal transduction system"/>
    <property type="evidence" value="ECO:0007669"/>
    <property type="project" value="InterPro"/>
</dbReference>
<feature type="modified residue" description="4-aspartylphosphate" evidence="1">
    <location>
        <position position="55"/>
    </location>
</feature>
<feature type="domain" description="Response regulatory" evidence="2">
    <location>
        <begin position="6"/>
        <end position="122"/>
    </location>
</feature>
<dbReference type="EMBL" id="AP012273">
    <property type="protein sequence ID" value="BAO44452.1"/>
    <property type="molecule type" value="Genomic_DNA"/>
</dbReference>
<accession>A0A7U6JI42</accession>
<evidence type="ECO:0000313" key="5">
    <source>
        <dbReference type="Proteomes" id="UP000031631"/>
    </source>
</evidence>
<dbReference type="PANTHER" id="PTHR45228:SF5">
    <property type="entry name" value="CYCLIC DI-GMP PHOSPHODIESTERASE VC_1348-RELATED"/>
    <property type="match status" value="1"/>
</dbReference>
<dbReference type="PANTHER" id="PTHR45228">
    <property type="entry name" value="CYCLIC DI-GMP PHOSPHODIESTERASE TM_0186-RELATED"/>
    <property type="match status" value="1"/>
</dbReference>
<dbReference type="Proteomes" id="UP000031631">
    <property type="component" value="Chromosome"/>
</dbReference>
<dbReference type="SUPFAM" id="SSF52172">
    <property type="entry name" value="CheY-like"/>
    <property type="match status" value="1"/>
</dbReference>
<dbReference type="AlphaFoldDB" id="A0A7U6JI42"/>
<dbReference type="SMART" id="SM00471">
    <property type="entry name" value="HDc"/>
    <property type="match status" value="1"/>
</dbReference>
<evidence type="ECO:0000256" key="1">
    <source>
        <dbReference type="PROSITE-ProRule" id="PRU00169"/>
    </source>
</evidence>
<dbReference type="Gene3D" id="3.40.50.2300">
    <property type="match status" value="1"/>
</dbReference>
<dbReference type="InterPro" id="IPR003607">
    <property type="entry name" value="HD/PDEase_dom"/>
</dbReference>
<evidence type="ECO:0000313" key="4">
    <source>
        <dbReference type="EMBL" id="BAO44452.1"/>
    </source>
</evidence>
<dbReference type="GO" id="GO:0008081">
    <property type="term" value="F:phosphoric diester hydrolase activity"/>
    <property type="evidence" value="ECO:0007669"/>
    <property type="project" value="UniProtKB-ARBA"/>
</dbReference>
<dbReference type="InterPro" id="IPR037522">
    <property type="entry name" value="HD_GYP_dom"/>
</dbReference>
<dbReference type="SMART" id="SM00448">
    <property type="entry name" value="REC"/>
    <property type="match status" value="1"/>
</dbReference>
<dbReference type="PROSITE" id="PS50110">
    <property type="entry name" value="RESPONSE_REGULATORY"/>
    <property type="match status" value="1"/>
</dbReference>
<organism evidence="4 5">
    <name type="scientific">Thiolapillus brandeum</name>
    <dbReference type="NCBI Taxonomy" id="1076588"/>
    <lineage>
        <taxon>Bacteria</taxon>
        <taxon>Pseudomonadati</taxon>
        <taxon>Pseudomonadota</taxon>
        <taxon>Gammaproteobacteria</taxon>
        <taxon>Chromatiales</taxon>
        <taxon>Sedimenticolaceae</taxon>
        <taxon>Thiolapillus</taxon>
    </lineage>
</organism>
<name>A0A7U6JI42_9GAMM</name>
<dbReference type="InterPro" id="IPR011006">
    <property type="entry name" value="CheY-like_superfamily"/>
</dbReference>
<sequence>MDDRARILIIDDERFYIDVLVGLLRTKYQTFVAKSGTEGMELALNNQVPDLILLDVLMPDLDGYEVCRRLKADERTRHVPIIFLTVKSEVDDEIRGLELGAVDYIIKPISPPIVLARVATHLALAKARCSLREQNELLEQRVKERTSELARTQDATIYLMASLAETRDNETGQHIHRTQYYVKTLADALRTAPGYRECLNDAFIDLLFKSAPMHDIGKVGVPDHILLKPGPLQGEEWEEMKRHAIYGKIAIERVEDDLGICGFLETAKEIAYTHHERWDGKGYPEGLSEDRIPVSGRLMAVADVYDALISRRVYKPAFSHEKAVEIMRSERGQHFDPQVLDAFLERESDFQTIALRFRDEYLVEANGVP</sequence>
<dbReference type="InterPro" id="IPR001789">
    <property type="entry name" value="Sig_transdc_resp-reg_receiver"/>
</dbReference>
<dbReference type="Pfam" id="PF13487">
    <property type="entry name" value="HD_5"/>
    <property type="match status" value="1"/>
</dbReference>
<protein>
    <submittedName>
        <fullName evidence="4">Two-component system response regulator</fullName>
    </submittedName>
</protein>
<dbReference type="PROSITE" id="PS51832">
    <property type="entry name" value="HD_GYP"/>
    <property type="match status" value="1"/>
</dbReference>
<gene>
    <name evidence="4" type="ORF">TBH_C1533</name>
</gene>
<feature type="domain" description="HD-GYP" evidence="3">
    <location>
        <begin position="149"/>
        <end position="359"/>
    </location>
</feature>
<dbReference type="OrthoDB" id="9802066at2"/>